<name>A0ABS8V3I1_DATST</name>
<organism evidence="1 2">
    <name type="scientific">Datura stramonium</name>
    <name type="common">Jimsonweed</name>
    <name type="synonym">Common thornapple</name>
    <dbReference type="NCBI Taxonomy" id="4076"/>
    <lineage>
        <taxon>Eukaryota</taxon>
        <taxon>Viridiplantae</taxon>
        <taxon>Streptophyta</taxon>
        <taxon>Embryophyta</taxon>
        <taxon>Tracheophyta</taxon>
        <taxon>Spermatophyta</taxon>
        <taxon>Magnoliopsida</taxon>
        <taxon>eudicotyledons</taxon>
        <taxon>Gunneridae</taxon>
        <taxon>Pentapetalae</taxon>
        <taxon>asterids</taxon>
        <taxon>lamiids</taxon>
        <taxon>Solanales</taxon>
        <taxon>Solanaceae</taxon>
        <taxon>Solanoideae</taxon>
        <taxon>Datureae</taxon>
        <taxon>Datura</taxon>
    </lineage>
</organism>
<dbReference type="EMBL" id="JACEIK010003247">
    <property type="protein sequence ID" value="MCD9640942.1"/>
    <property type="molecule type" value="Genomic_DNA"/>
</dbReference>
<keyword evidence="2" id="KW-1185">Reference proteome</keyword>
<evidence type="ECO:0000313" key="2">
    <source>
        <dbReference type="Proteomes" id="UP000823775"/>
    </source>
</evidence>
<feature type="non-terminal residue" evidence="1">
    <location>
        <position position="1"/>
    </location>
</feature>
<protein>
    <submittedName>
        <fullName evidence="1">Uncharacterized protein</fullName>
    </submittedName>
</protein>
<comment type="caution">
    <text evidence="1">The sequence shown here is derived from an EMBL/GenBank/DDBJ whole genome shotgun (WGS) entry which is preliminary data.</text>
</comment>
<accession>A0ABS8V3I1</accession>
<proteinExistence type="predicted"/>
<dbReference type="Proteomes" id="UP000823775">
    <property type="component" value="Unassembled WGS sequence"/>
</dbReference>
<sequence>LGDGKRAMVAAGHEICQLVCLRDRPMPRQASQCDTLRATPANQSARHLSILRHNHANNHASATNQCVSVMRLCHAG</sequence>
<evidence type="ECO:0000313" key="1">
    <source>
        <dbReference type="EMBL" id="MCD9640942.1"/>
    </source>
</evidence>
<reference evidence="1 2" key="1">
    <citation type="journal article" date="2021" name="BMC Genomics">
        <title>Datura genome reveals duplications of psychoactive alkaloid biosynthetic genes and high mutation rate following tissue culture.</title>
        <authorList>
            <person name="Rajewski A."/>
            <person name="Carter-House D."/>
            <person name="Stajich J."/>
            <person name="Litt A."/>
        </authorList>
    </citation>
    <scope>NUCLEOTIDE SEQUENCE [LARGE SCALE GENOMIC DNA]</scope>
    <source>
        <strain evidence="1">AR-01</strain>
    </source>
</reference>
<gene>
    <name evidence="1" type="ORF">HAX54_026700</name>
</gene>